<dbReference type="KEGG" id="sdyn:Mal52_00950"/>
<accession>A0A517ZGS1</accession>
<evidence type="ECO:0000256" key="1">
    <source>
        <dbReference type="SAM" id="Coils"/>
    </source>
</evidence>
<evidence type="ECO:0000256" key="2">
    <source>
        <dbReference type="SAM" id="MobiDB-lite"/>
    </source>
</evidence>
<dbReference type="AlphaFoldDB" id="A0A517ZGS1"/>
<feature type="transmembrane region" description="Helical" evidence="3">
    <location>
        <begin position="6"/>
        <end position="29"/>
    </location>
</feature>
<evidence type="ECO:0000256" key="3">
    <source>
        <dbReference type="SAM" id="Phobius"/>
    </source>
</evidence>
<keyword evidence="3" id="KW-1133">Transmembrane helix</keyword>
<dbReference type="Proteomes" id="UP000319383">
    <property type="component" value="Chromosome"/>
</dbReference>
<feature type="region of interest" description="Disordered" evidence="2">
    <location>
        <begin position="204"/>
        <end position="223"/>
    </location>
</feature>
<keyword evidence="5" id="KW-1185">Reference proteome</keyword>
<feature type="coiled-coil region" evidence="1">
    <location>
        <begin position="81"/>
        <end position="126"/>
    </location>
</feature>
<reference evidence="4 5" key="1">
    <citation type="submission" date="2019-02" db="EMBL/GenBank/DDBJ databases">
        <title>Deep-cultivation of Planctomycetes and their phenomic and genomic characterization uncovers novel biology.</title>
        <authorList>
            <person name="Wiegand S."/>
            <person name="Jogler M."/>
            <person name="Boedeker C."/>
            <person name="Pinto D."/>
            <person name="Vollmers J."/>
            <person name="Rivas-Marin E."/>
            <person name="Kohn T."/>
            <person name="Peeters S.H."/>
            <person name="Heuer A."/>
            <person name="Rast P."/>
            <person name="Oberbeckmann S."/>
            <person name="Bunk B."/>
            <person name="Jeske O."/>
            <person name="Meyerdierks A."/>
            <person name="Storesund J.E."/>
            <person name="Kallscheuer N."/>
            <person name="Luecker S."/>
            <person name="Lage O.M."/>
            <person name="Pohl T."/>
            <person name="Merkel B.J."/>
            <person name="Hornburger P."/>
            <person name="Mueller R.-W."/>
            <person name="Bruemmer F."/>
            <person name="Labrenz M."/>
            <person name="Spormann A.M."/>
            <person name="Op den Camp H."/>
            <person name="Overmann J."/>
            <person name="Amann R."/>
            <person name="Jetten M.S.M."/>
            <person name="Mascher T."/>
            <person name="Medema M.H."/>
            <person name="Devos D.P."/>
            <person name="Kaster A.-K."/>
            <person name="Ovreas L."/>
            <person name="Rohde M."/>
            <person name="Galperin M.Y."/>
            <person name="Jogler C."/>
        </authorList>
    </citation>
    <scope>NUCLEOTIDE SEQUENCE [LARGE SCALE GENOMIC DNA]</scope>
    <source>
        <strain evidence="4 5">Mal52</strain>
    </source>
</reference>
<evidence type="ECO:0000313" key="4">
    <source>
        <dbReference type="EMBL" id="QDU41642.1"/>
    </source>
</evidence>
<dbReference type="EMBL" id="CP036276">
    <property type="protein sequence ID" value="QDU41642.1"/>
    <property type="molecule type" value="Genomic_DNA"/>
</dbReference>
<keyword evidence="1" id="KW-0175">Coiled coil</keyword>
<proteinExistence type="predicted"/>
<dbReference type="RefSeq" id="WP_145373660.1">
    <property type="nucleotide sequence ID" value="NZ_CP036270.1"/>
</dbReference>
<organism evidence="4 5">
    <name type="scientific">Symmachiella dynata</name>
    <dbReference type="NCBI Taxonomy" id="2527995"/>
    <lineage>
        <taxon>Bacteria</taxon>
        <taxon>Pseudomonadati</taxon>
        <taxon>Planctomycetota</taxon>
        <taxon>Planctomycetia</taxon>
        <taxon>Planctomycetales</taxon>
        <taxon>Planctomycetaceae</taxon>
        <taxon>Symmachiella</taxon>
    </lineage>
</organism>
<sequence>MLKTGIVIFACFCIATVITEAVGLGVLWSRGQLNQRTFREIEVILTGSDLLGIDVQDNEQETRQLSLDEISEKRVTAILGIEKRENLAKQLLNDVMKFRDEVTAEQKALIKDRESFNAELQQVNERNTAEATELARGILLASSPKVAVDRLMELTVEEDVILLRGMPDENIAKILKEFKTGLAQERAQRARLIYESIYRGEPTSSVINKHSENGQPQVATPAG</sequence>
<dbReference type="OrthoDB" id="211948at2"/>
<evidence type="ECO:0000313" key="5">
    <source>
        <dbReference type="Proteomes" id="UP000319383"/>
    </source>
</evidence>
<keyword evidence="3" id="KW-0812">Transmembrane</keyword>
<protein>
    <submittedName>
        <fullName evidence="4">Uncharacterized protein</fullName>
    </submittedName>
</protein>
<keyword evidence="3" id="KW-0472">Membrane</keyword>
<gene>
    <name evidence="4" type="ORF">Mal52_00950</name>
</gene>
<name>A0A517ZGS1_9PLAN</name>